<dbReference type="PROSITE" id="PS51257">
    <property type="entry name" value="PROKAR_LIPOPROTEIN"/>
    <property type="match status" value="1"/>
</dbReference>
<evidence type="ECO:0000256" key="1">
    <source>
        <dbReference type="SAM" id="SignalP"/>
    </source>
</evidence>
<organism evidence="2 3">
    <name type="scientific">Endosaccharibacter trunci</name>
    <dbReference type="NCBI Taxonomy" id="2812733"/>
    <lineage>
        <taxon>Bacteria</taxon>
        <taxon>Pseudomonadati</taxon>
        <taxon>Pseudomonadota</taxon>
        <taxon>Alphaproteobacteria</taxon>
        <taxon>Acetobacterales</taxon>
        <taxon>Acetobacteraceae</taxon>
        <taxon>Endosaccharibacter</taxon>
    </lineage>
</organism>
<feature type="signal peptide" evidence="1">
    <location>
        <begin position="1"/>
        <end position="25"/>
    </location>
</feature>
<evidence type="ECO:0008006" key="4">
    <source>
        <dbReference type="Google" id="ProtNLM"/>
    </source>
</evidence>
<proteinExistence type="predicted"/>
<evidence type="ECO:0000313" key="3">
    <source>
        <dbReference type="Proteomes" id="UP001524587"/>
    </source>
</evidence>
<dbReference type="EMBL" id="JAMSKV010000014">
    <property type="protein sequence ID" value="MCQ8279683.1"/>
    <property type="molecule type" value="Genomic_DNA"/>
</dbReference>
<keyword evidence="3" id="KW-1185">Reference proteome</keyword>
<gene>
    <name evidence="2" type="ORF">NFI95_14655</name>
</gene>
<keyword evidence="1" id="KW-0732">Signal</keyword>
<comment type="caution">
    <text evidence="2">The sequence shown here is derived from an EMBL/GenBank/DDBJ whole genome shotgun (WGS) entry which is preliminary data.</text>
</comment>
<protein>
    <recommendedName>
        <fullName evidence="4">Lipoprotein</fullName>
    </recommendedName>
</protein>
<feature type="chain" id="PRO_5045916516" description="Lipoprotein" evidence="1">
    <location>
        <begin position="26"/>
        <end position="145"/>
    </location>
</feature>
<sequence length="145" mass="16092">MSRSSLRTLLTGAAIGLPLLLTACATPQELVQDKENRLVAAGFIARPADTHQREAMLKNLPPHKFEMRPVGGHYVYLYADPLVCGCLYVGSEQAYGRYKHMMFEQHLADEQQMTAQLYSDPSWDFGGWGGPFGPGFGPGFGPYFY</sequence>
<dbReference type="Proteomes" id="UP001524587">
    <property type="component" value="Unassembled WGS sequence"/>
</dbReference>
<dbReference type="RefSeq" id="WP_422865166.1">
    <property type="nucleotide sequence ID" value="NZ_JAMSKV010000014.1"/>
</dbReference>
<reference evidence="2 3" key="1">
    <citation type="submission" date="2022-06" db="EMBL/GenBank/DDBJ databases">
        <title>Endosaccharibacter gen. nov., sp. nov., endophytic bacteria isolated from sugarcane.</title>
        <authorList>
            <person name="Pitiwittayakul N."/>
            <person name="Yukphan P."/>
            <person name="Charoenyingcharoen P."/>
            <person name="Tanasupawat S."/>
        </authorList>
    </citation>
    <scope>NUCLEOTIDE SEQUENCE [LARGE SCALE GENOMIC DNA]</scope>
    <source>
        <strain evidence="2 3">KSS8</strain>
    </source>
</reference>
<name>A0ABT1WAC2_9PROT</name>
<evidence type="ECO:0000313" key="2">
    <source>
        <dbReference type="EMBL" id="MCQ8279683.1"/>
    </source>
</evidence>
<accession>A0ABT1WAC2</accession>